<dbReference type="STRING" id="459472.SAMN04487975_103179"/>
<dbReference type="InterPro" id="IPR010187">
    <property type="entry name" value="Various_sel_PB"/>
</dbReference>
<accession>A0A1G8AE32</accession>
<evidence type="ECO:0000256" key="1">
    <source>
        <dbReference type="ARBA" id="ARBA00022933"/>
    </source>
</evidence>
<dbReference type="GO" id="GO:0050485">
    <property type="term" value="F:oxidoreductase activity, acting on X-H and Y-H to form an X-Y bond, with a disulfide as acceptor"/>
    <property type="evidence" value="ECO:0007669"/>
    <property type="project" value="InterPro"/>
</dbReference>
<name>A0A1G8AE32_9BACL</name>
<dbReference type="RefSeq" id="WP_051413716.1">
    <property type="nucleotide sequence ID" value="NZ_CP051177.1"/>
</dbReference>
<reference evidence="4" key="2">
    <citation type="submission" date="2020-06" db="EMBL/GenBank/DDBJ databases">
        <title>Isolation of Planomicrobium glaciei.</title>
        <authorList>
            <person name="Malisova L."/>
            <person name="Safrankova R."/>
            <person name="Jakubu V."/>
            <person name="Spanelova P."/>
        </authorList>
    </citation>
    <scope>NUCLEOTIDE SEQUENCE [LARGE SCALE GENOMIC DNA]</scope>
    <source>
        <strain evidence="4">NRL-ATB46093</strain>
    </source>
</reference>
<dbReference type="AlphaFoldDB" id="A0A1G8AE32"/>
<keyword evidence="4" id="KW-1185">Reference proteome</keyword>
<evidence type="ECO:0000313" key="4">
    <source>
        <dbReference type="Proteomes" id="UP000509222"/>
    </source>
</evidence>
<protein>
    <submittedName>
        <fullName evidence="3">Uncharacterized protein</fullName>
    </submittedName>
</protein>
<dbReference type="EMBL" id="CP051177">
    <property type="protein sequence ID" value="QKX52471.1"/>
    <property type="molecule type" value="Genomic_DNA"/>
</dbReference>
<dbReference type="Pfam" id="PF07355">
    <property type="entry name" value="GRDB"/>
    <property type="match status" value="1"/>
</dbReference>
<evidence type="ECO:0000313" key="3">
    <source>
        <dbReference type="EMBL" id="QKX52471.1"/>
    </source>
</evidence>
<keyword evidence="2" id="KW-0560">Oxidoreductase</keyword>
<evidence type="ECO:0000256" key="2">
    <source>
        <dbReference type="ARBA" id="ARBA00023002"/>
    </source>
</evidence>
<gene>
    <name evidence="3" type="ORF">HF394_18850</name>
</gene>
<dbReference type="Proteomes" id="UP000509222">
    <property type="component" value="Chromosome"/>
</dbReference>
<proteinExistence type="predicted"/>
<reference evidence="3 4" key="1">
    <citation type="submission" date="2020-04" db="EMBL/GenBank/DDBJ databases">
        <authorList>
            <person name="Pajer P."/>
            <person name="Broz P."/>
        </authorList>
    </citation>
    <scope>NUCLEOTIDE SEQUENCE [LARGE SCALE GENOMIC DNA]</scope>
    <source>
        <strain evidence="4">NRL-ATB46093</strain>
    </source>
</reference>
<dbReference type="OrthoDB" id="1550957at2"/>
<dbReference type="eggNOG" id="ENOG50335T7">
    <property type="taxonomic scope" value="Bacteria"/>
</dbReference>
<organism evidence="3 4">
    <name type="scientific">Planococcus glaciei</name>
    <dbReference type="NCBI Taxonomy" id="459472"/>
    <lineage>
        <taxon>Bacteria</taxon>
        <taxon>Bacillati</taxon>
        <taxon>Bacillota</taxon>
        <taxon>Bacilli</taxon>
        <taxon>Bacillales</taxon>
        <taxon>Caryophanaceae</taxon>
        <taxon>Planococcus</taxon>
    </lineage>
</organism>
<sequence>MKNRTKIKSKLSVAFSKNFPKAYNNFTLKHVNKQTGLPETILAKPLSECKVALLSTAGVHLKTDIPFNLDLHPGDHTIRVVPGDASEEDLTVTHMYYDLKSAKKDTTIVFPIQQLKELEQAGEIGAVSDVHIGLFGGIMDTEHVEAESIPQVVELFKNKKIDVALLVPG</sequence>
<keyword evidence="1" id="KW-0712">Selenocysteine</keyword>